<organism evidence="6 7">
    <name type="scientific">Tistlia consotensis USBA 355</name>
    <dbReference type="NCBI Taxonomy" id="560819"/>
    <lineage>
        <taxon>Bacteria</taxon>
        <taxon>Pseudomonadati</taxon>
        <taxon>Pseudomonadota</taxon>
        <taxon>Alphaproteobacteria</taxon>
        <taxon>Rhodospirillales</taxon>
        <taxon>Rhodovibrionaceae</taxon>
        <taxon>Tistlia</taxon>
    </lineage>
</organism>
<sequence length="325" mass="35495">MALRPSLASRSIIGHLATFIAVAETRSFRAAAEQIGRSQPAVTAQIAQLEELLGVKLFTRTTRQVTPTLAGRELLERAKRLVVETEELVRDFQSEDALTRGRVSVSASPTVAIGLMSRALVHFEREYPGISVSIREDFADEMFEALLTGHVEIGVGPFAHVPERLTFEPILEQPFYLILPRGHGLARRRRVRFGEIEGLPLVLPAKGTTARALVERTARQAGFLPHIKCDAMQYQTIATMVAAGLGITVMPMVDRRMLSALELVALPFADLAPYREVGILARRSEPCSAATRAFLDLLGLLCANQADLGEIGLRPLSGRPTAAAR</sequence>
<proteinExistence type="inferred from homology"/>
<dbReference type="InterPro" id="IPR005119">
    <property type="entry name" value="LysR_subst-bd"/>
</dbReference>
<evidence type="ECO:0000313" key="6">
    <source>
        <dbReference type="EMBL" id="SMF55446.1"/>
    </source>
</evidence>
<dbReference type="InterPro" id="IPR036388">
    <property type="entry name" value="WH-like_DNA-bd_sf"/>
</dbReference>
<dbReference type="InterPro" id="IPR000847">
    <property type="entry name" value="LysR_HTH_N"/>
</dbReference>
<dbReference type="GO" id="GO:0003700">
    <property type="term" value="F:DNA-binding transcription factor activity"/>
    <property type="evidence" value="ECO:0007669"/>
    <property type="project" value="InterPro"/>
</dbReference>
<keyword evidence="3" id="KW-0238">DNA-binding</keyword>
<evidence type="ECO:0000256" key="2">
    <source>
        <dbReference type="ARBA" id="ARBA00023015"/>
    </source>
</evidence>
<name>A0A1Y6CD98_9PROT</name>
<dbReference type="GO" id="GO:0003677">
    <property type="term" value="F:DNA binding"/>
    <property type="evidence" value="ECO:0007669"/>
    <property type="project" value="UniProtKB-KW"/>
</dbReference>
<dbReference type="Pfam" id="PF00126">
    <property type="entry name" value="HTH_1"/>
    <property type="match status" value="1"/>
</dbReference>
<keyword evidence="2" id="KW-0805">Transcription regulation</keyword>
<protein>
    <submittedName>
        <fullName evidence="6">LysR family transcriptional regulator, carnitine catabolism transcriptional activator</fullName>
    </submittedName>
</protein>
<evidence type="ECO:0000256" key="4">
    <source>
        <dbReference type="ARBA" id="ARBA00023163"/>
    </source>
</evidence>
<dbReference type="AlphaFoldDB" id="A0A1Y6CD98"/>
<feature type="domain" description="HTH lysR-type" evidence="5">
    <location>
        <begin position="15"/>
        <end position="68"/>
    </location>
</feature>
<dbReference type="PANTHER" id="PTHR30419">
    <property type="entry name" value="HTH-TYPE TRANSCRIPTIONAL REGULATOR YBHD"/>
    <property type="match status" value="1"/>
</dbReference>
<dbReference type="InterPro" id="IPR036390">
    <property type="entry name" value="WH_DNA-bd_sf"/>
</dbReference>
<evidence type="ECO:0000259" key="5">
    <source>
        <dbReference type="PROSITE" id="PS50931"/>
    </source>
</evidence>
<dbReference type="Gene3D" id="3.40.190.290">
    <property type="match status" value="1"/>
</dbReference>
<dbReference type="FunFam" id="1.10.10.10:FF:000001">
    <property type="entry name" value="LysR family transcriptional regulator"/>
    <property type="match status" value="1"/>
</dbReference>
<dbReference type="Gene3D" id="1.10.10.10">
    <property type="entry name" value="Winged helix-like DNA-binding domain superfamily/Winged helix DNA-binding domain"/>
    <property type="match status" value="1"/>
</dbReference>
<dbReference type="STRING" id="560819.SAMN05428998_12061"/>
<reference evidence="6 7" key="1">
    <citation type="submission" date="2017-04" db="EMBL/GenBank/DDBJ databases">
        <authorList>
            <person name="Afonso C.L."/>
            <person name="Miller P.J."/>
            <person name="Scott M.A."/>
            <person name="Spackman E."/>
            <person name="Goraichik I."/>
            <person name="Dimitrov K.M."/>
            <person name="Suarez D.L."/>
            <person name="Swayne D.E."/>
        </authorList>
    </citation>
    <scope>NUCLEOTIDE SEQUENCE [LARGE SCALE GENOMIC DNA]</scope>
    <source>
        <strain evidence="6 7">USBA 355</strain>
    </source>
</reference>
<dbReference type="RefSeq" id="WP_085124680.1">
    <property type="nucleotide sequence ID" value="NZ_FWZX01000020.1"/>
</dbReference>
<keyword evidence="4" id="KW-0804">Transcription</keyword>
<evidence type="ECO:0000313" key="7">
    <source>
        <dbReference type="Proteomes" id="UP000192917"/>
    </source>
</evidence>
<dbReference type="Pfam" id="PF03466">
    <property type="entry name" value="LysR_substrate"/>
    <property type="match status" value="1"/>
</dbReference>
<dbReference type="EMBL" id="FWZX01000020">
    <property type="protein sequence ID" value="SMF55446.1"/>
    <property type="molecule type" value="Genomic_DNA"/>
</dbReference>
<comment type="similarity">
    <text evidence="1">Belongs to the LysR transcriptional regulatory family.</text>
</comment>
<dbReference type="CDD" id="cd08440">
    <property type="entry name" value="PBP2_LTTR_like_4"/>
    <property type="match status" value="1"/>
</dbReference>
<gene>
    <name evidence="6" type="ORF">SAMN05428998_12061</name>
</gene>
<dbReference type="PROSITE" id="PS50931">
    <property type="entry name" value="HTH_LYSR"/>
    <property type="match status" value="1"/>
</dbReference>
<evidence type="ECO:0000256" key="3">
    <source>
        <dbReference type="ARBA" id="ARBA00023125"/>
    </source>
</evidence>
<dbReference type="SUPFAM" id="SSF46785">
    <property type="entry name" value="Winged helix' DNA-binding domain"/>
    <property type="match status" value="1"/>
</dbReference>
<accession>A0A1Y6CD98</accession>
<dbReference type="PRINTS" id="PR00039">
    <property type="entry name" value="HTHLYSR"/>
</dbReference>
<dbReference type="InterPro" id="IPR050950">
    <property type="entry name" value="HTH-type_LysR_regulators"/>
</dbReference>
<dbReference type="GO" id="GO:0005829">
    <property type="term" value="C:cytosol"/>
    <property type="evidence" value="ECO:0007669"/>
    <property type="project" value="TreeGrafter"/>
</dbReference>
<keyword evidence="7" id="KW-1185">Reference proteome</keyword>
<dbReference type="SUPFAM" id="SSF53850">
    <property type="entry name" value="Periplasmic binding protein-like II"/>
    <property type="match status" value="1"/>
</dbReference>
<dbReference type="Proteomes" id="UP000192917">
    <property type="component" value="Unassembled WGS sequence"/>
</dbReference>
<evidence type="ECO:0000256" key="1">
    <source>
        <dbReference type="ARBA" id="ARBA00009437"/>
    </source>
</evidence>